<dbReference type="CDD" id="cd05233">
    <property type="entry name" value="SDR_c"/>
    <property type="match status" value="1"/>
</dbReference>
<protein>
    <recommendedName>
        <fullName evidence="5">Short-chain dehydrogenase</fullName>
    </recommendedName>
</protein>
<evidence type="ECO:0008006" key="5">
    <source>
        <dbReference type="Google" id="ProtNLM"/>
    </source>
</evidence>
<dbReference type="Pfam" id="PF00106">
    <property type="entry name" value="adh_short"/>
    <property type="match status" value="1"/>
</dbReference>
<evidence type="ECO:0000313" key="3">
    <source>
        <dbReference type="EMBL" id="OGW95044.1"/>
    </source>
</evidence>
<proteinExistence type="inferred from homology"/>
<dbReference type="Proteomes" id="UP000178187">
    <property type="component" value="Unassembled WGS sequence"/>
</dbReference>
<dbReference type="EMBL" id="MHFR01000069">
    <property type="protein sequence ID" value="OGW95044.1"/>
    <property type="molecule type" value="Genomic_DNA"/>
</dbReference>
<dbReference type="AlphaFoldDB" id="A0A1G1KQ17"/>
<evidence type="ECO:0000256" key="2">
    <source>
        <dbReference type="ARBA" id="ARBA00023002"/>
    </source>
</evidence>
<name>A0A1G1KQ17_9BACT</name>
<gene>
    <name evidence="3" type="ORF">A3G33_05270</name>
</gene>
<dbReference type="InterPro" id="IPR002347">
    <property type="entry name" value="SDR_fam"/>
</dbReference>
<dbReference type="Gene3D" id="3.40.50.720">
    <property type="entry name" value="NAD(P)-binding Rossmann-like Domain"/>
    <property type="match status" value="1"/>
</dbReference>
<dbReference type="PROSITE" id="PS00061">
    <property type="entry name" value="ADH_SHORT"/>
    <property type="match status" value="1"/>
</dbReference>
<keyword evidence="2" id="KW-0560">Oxidoreductase</keyword>
<comment type="similarity">
    <text evidence="1">Belongs to the short-chain dehydrogenases/reductases (SDR) family.</text>
</comment>
<dbReference type="InterPro" id="IPR020904">
    <property type="entry name" value="Sc_DH/Rdtase_CS"/>
</dbReference>
<dbReference type="InterPro" id="IPR036291">
    <property type="entry name" value="NAD(P)-bd_dom_sf"/>
</dbReference>
<dbReference type="GO" id="GO:0016491">
    <property type="term" value="F:oxidoreductase activity"/>
    <property type="evidence" value="ECO:0007669"/>
    <property type="project" value="UniProtKB-KW"/>
</dbReference>
<sequence>MTTRLLLDIEPEQWKKHLFGLSEKRWGNLQGKSFWITGAGTGYGRCLAIALVAAGAQVFLTGRRKQKLQETIDEMARLNISVDGCCLVPADITDFNQIKAACQIVTEKCNSLYGLINNAAIPARGDIANPLFEGSIEDWDKMMNTNVRAHWLITRTIFSHMIKARSLRVLFMSSEAGWAFTPGFGPYNISKAALNNLASSMAAEYANMWPDKDIQMNVLVAGEARTEMNQGAKESPYSIVPMALRLLAHPAGGPNGCFFHGDGRYFSFCKAAPYENSIL</sequence>
<organism evidence="3 4">
    <name type="scientific">Candidatus Danuiimicrobium aquiferis</name>
    <dbReference type="NCBI Taxonomy" id="1801832"/>
    <lineage>
        <taxon>Bacteria</taxon>
        <taxon>Pseudomonadati</taxon>
        <taxon>Candidatus Omnitrophota</taxon>
        <taxon>Candidatus Danuiimicrobium</taxon>
    </lineage>
</organism>
<dbReference type="SUPFAM" id="SSF51735">
    <property type="entry name" value="NAD(P)-binding Rossmann-fold domains"/>
    <property type="match status" value="1"/>
</dbReference>
<dbReference type="GO" id="GO:0016020">
    <property type="term" value="C:membrane"/>
    <property type="evidence" value="ECO:0007669"/>
    <property type="project" value="TreeGrafter"/>
</dbReference>
<dbReference type="PANTHER" id="PTHR44196">
    <property type="entry name" value="DEHYDROGENASE/REDUCTASE SDR FAMILY MEMBER 7B"/>
    <property type="match status" value="1"/>
</dbReference>
<reference evidence="3 4" key="1">
    <citation type="journal article" date="2016" name="Nat. Commun.">
        <title>Thousands of microbial genomes shed light on interconnected biogeochemical processes in an aquifer system.</title>
        <authorList>
            <person name="Anantharaman K."/>
            <person name="Brown C.T."/>
            <person name="Hug L.A."/>
            <person name="Sharon I."/>
            <person name="Castelle C.J."/>
            <person name="Probst A.J."/>
            <person name="Thomas B.C."/>
            <person name="Singh A."/>
            <person name="Wilkins M.J."/>
            <person name="Karaoz U."/>
            <person name="Brodie E.L."/>
            <person name="Williams K.H."/>
            <person name="Hubbard S.S."/>
            <person name="Banfield J.F."/>
        </authorList>
    </citation>
    <scope>NUCLEOTIDE SEQUENCE [LARGE SCALE GENOMIC DNA]</scope>
</reference>
<accession>A0A1G1KQ17</accession>
<evidence type="ECO:0000256" key="1">
    <source>
        <dbReference type="ARBA" id="ARBA00006484"/>
    </source>
</evidence>
<dbReference type="PANTHER" id="PTHR44196:SF1">
    <property type="entry name" value="DEHYDROGENASE_REDUCTASE SDR FAMILY MEMBER 7B"/>
    <property type="match status" value="1"/>
</dbReference>
<comment type="caution">
    <text evidence="3">The sequence shown here is derived from an EMBL/GenBank/DDBJ whole genome shotgun (WGS) entry which is preliminary data.</text>
</comment>
<dbReference type="PRINTS" id="PR00081">
    <property type="entry name" value="GDHRDH"/>
</dbReference>
<evidence type="ECO:0000313" key="4">
    <source>
        <dbReference type="Proteomes" id="UP000178187"/>
    </source>
</evidence>